<evidence type="ECO:0000313" key="4">
    <source>
        <dbReference type="EMBL" id="GHA06927.1"/>
    </source>
</evidence>
<feature type="domain" description="HTH tetR-type" evidence="3">
    <location>
        <begin position="31"/>
        <end position="91"/>
    </location>
</feature>
<dbReference type="Gene3D" id="1.10.357.10">
    <property type="entry name" value="Tetracycline Repressor, domain 2"/>
    <property type="match status" value="1"/>
</dbReference>
<organism evidence="4 5">
    <name type="scientific">Arenicella chitinivorans</name>
    <dbReference type="NCBI Taxonomy" id="1329800"/>
    <lineage>
        <taxon>Bacteria</taxon>
        <taxon>Pseudomonadati</taxon>
        <taxon>Pseudomonadota</taxon>
        <taxon>Gammaproteobacteria</taxon>
        <taxon>Arenicellales</taxon>
        <taxon>Arenicellaceae</taxon>
        <taxon>Arenicella</taxon>
    </lineage>
</organism>
<dbReference type="GO" id="GO:0003677">
    <property type="term" value="F:DNA binding"/>
    <property type="evidence" value="ECO:0007669"/>
    <property type="project" value="UniProtKB-UniRule"/>
</dbReference>
<reference evidence="4" key="1">
    <citation type="journal article" date="2014" name="Int. J. Syst. Evol. Microbiol.">
        <title>Complete genome sequence of Corynebacterium casei LMG S-19264T (=DSM 44701T), isolated from a smear-ripened cheese.</title>
        <authorList>
            <consortium name="US DOE Joint Genome Institute (JGI-PGF)"/>
            <person name="Walter F."/>
            <person name="Albersmeier A."/>
            <person name="Kalinowski J."/>
            <person name="Ruckert C."/>
        </authorList>
    </citation>
    <scope>NUCLEOTIDE SEQUENCE</scope>
    <source>
        <strain evidence="4">KCTC 12711</strain>
    </source>
</reference>
<evidence type="ECO:0000256" key="1">
    <source>
        <dbReference type="ARBA" id="ARBA00023125"/>
    </source>
</evidence>
<dbReference type="Proteomes" id="UP000614811">
    <property type="component" value="Unassembled WGS sequence"/>
</dbReference>
<proteinExistence type="predicted"/>
<dbReference type="InterPro" id="IPR001647">
    <property type="entry name" value="HTH_TetR"/>
</dbReference>
<feature type="DNA-binding region" description="H-T-H motif" evidence="2">
    <location>
        <begin position="54"/>
        <end position="73"/>
    </location>
</feature>
<comment type="caution">
    <text evidence="4">The sequence shown here is derived from an EMBL/GenBank/DDBJ whole genome shotgun (WGS) entry which is preliminary data.</text>
</comment>
<protein>
    <submittedName>
        <fullName evidence="4">TetR family transcriptional regulator</fullName>
    </submittedName>
</protein>
<accession>A0A918VJM4</accession>
<dbReference type="AlphaFoldDB" id="A0A918VJM4"/>
<dbReference type="InterPro" id="IPR050624">
    <property type="entry name" value="HTH-type_Tx_Regulator"/>
</dbReference>
<dbReference type="Pfam" id="PF17932">
    <property type="entry name" value="TetR_C_24"/>
    <property type="match status" value="1"/>
</dbReference>
<dbReference type="SUPFAM" id="SSF46689">
    <property type="entry name" value="Homeodomain-like"/>
    <property type="match status" value="1"/>
</dbReference>
<dbReference type="Pfam" id="PF00440">
    <property type="entry name" value="TetR_N"/>
    <property type="match status" value="1"/>
</dbReference>
<evidence type="ECO:0000313" key="5">
    <source>
        <dbReference type="Proteomes" id="UP000614811"/>
    </source>
</evidence>
<evidence type="ECO:0000256" key="2">
    <source>
        <dbReference type="PROSITE-ProRule" id="PRU00335"/>
    </source>
</evidence>
<dbReference type="EMBL" id="BMXA01000002">
    <property type="protein sequence ID" value="GHA06927.1"/>
    <property type="molecule type" value="Genomic_DNA"/>
</dbReference>
<dbReference type="PANTHER" id="PTHR43479">
    <property type="entry name" value="ACREF/ENVCD OPERON REPRESSOR-RELATED"/>
    <property type="match status" value="1"/>
</dbReference>
<dbReference type="InterPro" id="IPR041490">
    <property type="entry name" value="KstR2_TetR_C"/>
</dbReference>
<keyword evidence="5" id="KW-1185">Reference proteome</keyword>
<keyword evidence="1 2" id="KW-0238">DNA-binding</keyword>
<dbReference type="InterPro" id="IPR009057">
    <property type="entry name" value="Homeodomain-like_sf"/>
</dbReference>
<reference evidence="4" key="2">
    <citation type="submission" date="2020-09" db="EMBL/GenBank/DDBJ databases">
        <authorList>
            <person name="Sun Q."/>
            <person name="Kim S."/>
        </authorList>
    </citation>
    <scope>NUCLEOTIDE SEQUENCE</scope>
    <source>
        <strain evidence="4">KCTC 12711</strain>
    </source>
</reference>
<gene>
    <name evidence="4" type="ORF">GCM10008090_15770</name>
</gene>
<evidence type="ECO:0000259" key="3">
    <source>
        <dbReference type="PROSITE" id="PS50977"/>
    </source>
</evidence>
<dbReference type="PRINTS" id="PR00455">
    <property type="entry name" value="HTHTETR"/>
</dbReference>
<dbReference type="PANTHER" id="PTHR43479:SF11">
    <property type="entry name" value="ACREF_ENVCD OPERON REPRESSOR-RELATED"/>
    <property type="match status" value="1"/>
</dbReference>
<name>A0A918VJM4_9GAMM</name>
<sequence>MMHLAIMRRMSSIDTPFELHSTSTAAGTKYARKKVAAIAAAAQVFAEKGFHGATTQDIATVMGIKQGSLYYYFKSKEQALQDVCEYGFENYVQQMEKICGKAQPFEAKMQMIITSHLTTYRQKNNAMKVHNDQRLYLPKERRQHLKELGTRYRQMLENTLQEGVQQRTIRADIDTHFVAYSIIGMCNSWGAYLVRDESLDLFDTIQQCADLVLRGVLN</sequence>
<dbReference type="Gene3D" id="1.10.10.60">
    <property type="entry name" value="Homeodomain-like"/>
    <property type="match status" value="1"/>
</dbReference>
<dbReference type="InterPro" id="IPR036271">
    <property type="entry name" value="Tet_transcr_reg_TetR-rel_C_sf"/>
</dbReference>
<dbReference type="PROSITE" id="PS50977">
    <property type="entry name" value="HTH_TETR_2"/>
    <property type="match status" value="1"/>
</dbReference>
<dbReference type="SUPFAM" id="SSF48498">
    <property type="entry name" value="Tetracyclin repressor-like, C-terminal domain"/>
    <property type="match status" value="1"/>
</dbReference>